<dbReference type="Pfam" id="PF06985">
    <property type="entry name" value="HET"/>
    <property type="match status" value="1"/>
</dbReference>
<dbReference type="InterPro" id="IPR052895">
    <property type="entry name" value="HetReg/Transcr_Mod"/>
</dbReference>
<dbReference type="EMBL" id="KN042439">
    <property type="protein sequence ID" value="KFH61781.1"/>
    <property type="molecule type" value="Genomic_DNA"/>
</dbReference>
<dbReference type="PANTHER" id="PTHR24148:SF64">
    <property type="entry name" value="HETEROKARYON INCOMPATIBILITY DOMAIN-CONTAINING PROTEIN"/>
    <property type="match status" value="1"/>
</dbReference>
<accession>A0A086TIK4</accession>
<evidence type="ECO:0000259" key="1">
    <source>
        <dbReference type="Pfam" id="PF06985"/>
    </source>
</evidence>
<evidence type="ECO:0000313" key="2">
    <source>
        <dbReference type="EMBL" id="KFH61781.1"/>
    </source>
</evidence>
<sequence>MSLTPPKRLFHVPSMSTVMYKDVADDVKEKGYVAISHVWGSQKMYSADELGINSGVDWKVPLSNTNKISRLVDAMSYYEKEYCWWDVVCMPQDKQNEINLEIPHMGDYYNGAEITFVLSDKSYVIPDEYGMWCDVVDVVRAKRDLSNEQLVWITNSSDFLDFSDDPWFKRVWTLQEAVLSQKLILTGANGSCLDLSDLLDRASYFGAFHLSYLLMQFRKSMFIVEIAGTIRKYRNKELNLSDVLGVNSRRECHKTLDKFYATLGILGYKDFVVDYDISMDDLNKSIARYACSSGDIGWMAVGGDVGMGFIQPMYEISSVKIGNNWKQNTPSVVFNNMIYVQARTFGTIVRCERYTEAKVGYEVVPWAARTFVDWGFSLYQILEVVMQYDEISEEFANVGTCCIDTVSKSTDLVDVLRRIVSLGLDVRKYADKVTGMFIPLCIMYQTATVVKIESGNNSYPLVVCGNADKGDIVVATKIYDDDCLNRCLGIVVSKQSKRKGVCILPRNAIGNGFVDIHTFVA</sequence>
<reference evidence="2 3" key="1">
    <citation type="submission" date="2011-02" db="EMBL/GenBank/DDBJ databases">
        <title>The Genome Sequence of Mortierella verticillata NRRL 6337.</title>
        <authorList>
            <consortium name="The Broad Institute Genome Sequencing Platform"/>
            <person name="Russ C."/>
            <person name="Cuomo C."/>
            <person name="Burger G."/>
            <person name="Gray M.W."/>
            <person name="Holland P.W.H."/>
            <person name="King N."/>
            <person name="Lang F.B.F."/>
            <person name="Roger A.J."/>
            <person name="Ruiz-Trillo I."/>
            <person name="Young S.K."/>
            <person name="Zeng Q."/>
            <person name="Gargeya S."/>
            <person name="Alvarado L."/>
            <person name="Berlin A."/>
            <person name="Chapman S.B."/>
            <person name="Chen Z."/>
            <person name="Freedman E."/>
            <person name="Gellesch M."/>
            <person name="Goldberg J."/>
            <person name="Griggs A."/>
            <person name="Gujja S."/>
            <person name="Heilman E."/>
            <person name="Heiman D."/>
            <person name="Howarth C."/>
            <person name="Mehta T."/>
            <person name="Neiman D."/>
            <person name="Pearson M."/>
            <person name="Roberts A."/>
            <person name="Saif S."/>
            <person name="Shea T."/>
            <person name="Shenoy N."/>
            <person name="Sisk P."/>
            <person name="Stolte C."/>
            <person name="Sykes S."/>
            <person name="White J."/>
            <person name="Yandava C."/>
            <person name="Haas B."/>
            <person name="Nusbaum C."/>
            <person name="Birren B."/>
        </authorList>
    </citation>
    <scope>NUCLEOTIDE SEQUENCE [LARGE SCALE GENOMIC DNA]</scope>
    <source>
        <strain evidence="2 3">NRRL 6337</strain>
    </source>
</reference>
<dbReference type="Proteomes" id="UP000243308">
    <property type="component" value="Unassembled WGS sequence"/>
</dbReference>
<organism evidence="2 3">
    <name type="scientific">Podila verticillata NRRL 6337</name>
    <dbReference type="NCBI Taxonomy" id="1069443"/>
    <lineage>
        <taxon>Eukaryota</taxon>
        <taxon>Fungi</taxon>
        <taxon>Fungi incertae sedis</taxon>
        <taxon>Mucoromycota</taxon>
        <taxon>Mortierellomycotina</taxon>
        <taxon>Mortierellomycetes</taxon>
        <taxon>Mortierellales</taxon>
        <taxon>Mortierellaceae</taxon>
        <taxon>Podila</taxon>
    </lineage>
</organism>
<dbReference type="InterPro" id="IPR010730">
    <property type="entry name" value="HET"/>
</dbReference>
<gene>
    <name evidence="2" type="ORF">MVEG_12364</name>
</gene>
<keyword evidence="3" id="KW-1185">Reference proteome</keyword>
<dbReference type="PANTHER" id="PTHR24148">
    <property type="entry name" value="ANKYRIN REPEAT DOMAIN-CONTAINING PROTEIN 39 HOMOLOG-RELATED"/>
    <property type="match status" value="1"/>
</dbReference>
<name>A0A086TIK4_9FUNG</name>
<evidence type="ECO:0000313" key="3">
    <source>
        <dbReference type="Proteomes" id="UP000243308"/>
    </source>
</evidence>
<protein>
    <recommendedName>
        <fullName evidence="1">Heterokaryon incompatibility domain-containing protein</fullName>
    </recommendedName>
</protein>
<feature type="domain" description="Heterokaryon incompatibility" evidence="1">
    <location>
        <begin position="32"/>
        <end position="176"/>
    </location>
</feature>
<dbReference type="AlphaFoldDB" id="A0A086TIK4"/>
<proteinExistence type="predicted"/>
<dbReference type="OrthoDB" id="2232847at2759"/>